<dbReference type="EMBL" id="LAZR01000126">
    <property type="protein sequence ID" value="KKN88754.1"/>
    <property type="molecule type" value="Genomic_DNA"/>
</dbReference>
<proteinExistence type="predicted"/>
<protein>
    <submittedName>
        <fullName evidence="1">Uncharacterized protein</fullName>
    </submittedName>
</protein>
<sequence length="162" mass="18908">MTILSPDIYKAYRADDGVLDRNVFPRIITEFNRKLSKAVIEEGLRFSIPGFGILRITRKKRRGTISINYNETRKRKKEIIDNGRTPFVVLERDKEGKITKTNGGEEYLVTQQDSHYFSWSIGNVTLVTFNNNTYKFLPCRANKENLSHYLKDNPLVELNYIK</sequence>
<accession>A0A0F9UAT1</accession>
<comment type="caution">
    <text evidence="1">The sequence shown here is derived from an EMBL/GenBank/DDBJ whole genome shotgun (WGS) entry which is preliminary data.</text>
</comment>
<dbReference type="AlphaFoldDB" id="A0A0F9UAT1"/>
<name>A0A0F9UAT1_9ZZZZ</name>
<reference evidence="1" key="1">
    <citation type="journal article" date="2015" name="Nature">
        <title>Complex archaea that bridge the gap between prokaryotes and eukaryotes.</title>
        <authorList>
            <person name="Spang A."/>
            <person name="Saw J.H."/>
            <person name="Jorgensen S.L."/>
            <person name="Zaremba-Niedzwiedzka K."/>
            <person name="Martijn J."/>
            <person name="Lind A.E."/>
            <person name="van Eijk R."/>
            <person name="Schleper C."/>
            <person name="Guy L."/>
            <person name="Ettema T.J."/>
        </authorList>
    </citation>
    <scope>NUCLEOTIDE SEQUENCE</scope>
</reference>
<evidence type="ECO:0000313" key="1">
    <source>
        <dbReference type="EMBL" id="KKN88754.1"/>
    </source>
</evidence>
<gene>
    <name evidence="1" type="ORF">LCGC14_0246450</name>
</gene>
<organism evidence="1">
    <name type="scientific">marine sediment metagenome</name>
    <dbReference type="NCBI Taxonomy" id="412755"/>
    <lineage>
        <taxon>unclassified sequences</taxon>
        <taxon>metagenomes</taxon>
        <taxon>ecological metagenomes</taxon>
    </lineage>
</organism>